<dbReference type="OrthoDB" id="44820at2759"/>
<gene>
    <name evidence="2" type="primary">CUNH6orf136</name>
</gene>
<dbReference type="PANTHER" id="PTHR31094">
    <property type="entry name" value="RIKEN CDNA 2310061I04 GENE"/>
    <property type="match status" value="1"/>
</dbReference>
<evidence type="ECO:0000313" key="1">
    <source>
        <dbReference type="Proteomes" id="UP000189705"/>
    </source>
</evidence>
<dbReference type="RefSeq" id="XP_006034973.2">
    <property type="nucleotide sequence ID" value="XM_006034911.3"/>
</dbReference>
<dbReference type="Pfam" id="PF10184">
    <property type="entry name" value="DUF2358"/>
    <property type="match status" value="1"/>
</dbReference>
<dbReference type="GeneID" id="102376150"/>
<dbReference type="InParanoid" id="A0A1U7S584"/>
<protein>
    <submittedName>
        <fullName evidence="2">Uncharacterized protein C6orf136 homolog isoform X1</fullName>
    </submittedName>
</protein>
<name>A0A1U7S584_ALLSI</name>
<organism evidence="1 2">
    <name type="scientific">Alligator sinensis</name>
    <name type="common">Chinese alligator</name>
    <dbReference type="NCBI Taxonomy" id="38654"/>
    <lineage>
        <taxon>Eukaryota</taxon>
        <taxon>Metazoa</taxon>
        <taxon>Chordata</taxon>
        <taxon>Craniata</taxon>
        <taxon>Vertebrata</taxon>
        <taxon>Euteleostomi</taxon>
        <taxon>Archelosauria</taxon>
        <taxon>Archosauria</taxon>
        <taxon>Crocodylia</taxon>
        <taxon>Alligatoridae</taxon>
        <taxon>Alligatorinae</taxon>
        <taxon>Alligator</taxon>
    </lineage>
</organism>
<dbReference type="KEGG" id="asn:102376150"/>
<dbReference type="CTD" id="129694418"/>
<dbReference type="eggNOG" id="KOG4457">
    <property type="taxonomic scope" value="Eukaryota"/>
</dbReference>
<evidence type="ECO:0000313" key="2">
    <source>
        <dbReference type="RefSeq" id="XP_006034973.2"/>
    </source>
</evidence>
<dbReference type="STRING" id="38654.A0A1U7S584"/>
<reference evidence="2" key="1">
    <citation type="submission" date="2025-08" db="UniProtKB">
        <authorList>
            <consortium name="RefSeq"/>
        </authorList>
    </citation>
    <scope>IDENTIFICATION</scope>
</reference>
<dbReference type="Proteomes" id="UP000189705">
    <property type="component" value="Unplaced"/>
</dbReference>
<sequence length="389" mass="43574">MYQRSRAVAVAGRLRPTAGVRGWAWGVGGPRWGQAEALGCCGQARHQDPAPCGGAACRALGSPRSTAVKCHSSLAGHCVEAAGFPFLLAPEREEAAARALEQKRSRSRSLLPPRLKQRRCLWPATACLLEGLEGPVTMVDGRREDDIAVRDNEGLDGPSLDFLRSLFDSRPCRIPYQAFEACVLLVPFQAAPGPAPGAATSGSPKSSDPSMEEHLAIMYEKLHHELPNFFLKKQNYQIYSEDVEFINEILHVRTQGRMVYQLLLILCRFVAWNYFANLRMEVLKLTQHPENWSIQARWRITGLPFHIFMLHFYKKDKKELYRTYDAYSTFFLNSQGLIRCHKIDKLMPSQPPLNKVKKLLITALVALGLSEHKPSLQLLLSALAGKQQS</sequence>
<accession>A0A1U7S584</accession>
<dbReference type="PANTHER" id="PTHR31094:SF2">
    <property type="entry name" value="RIKEN CDNA 2310061I04 GENE"/>
    <property type="match status" value="1"/>
</dbReference>
<dbReference type="AlphaFoldDB" id="A0A1U7S584"/>
<keyword evidence="1" id="KW-1185">Reference proteome</keyword>
<dbReference type="InterPro" id="IPR018790">
    <property type="entry name" value="DUF2358"/>
</dbReference>
<proteinExistence type="predicted"/>